<evidence type="ECO:0000313" key="2">
    <source>
        <dbReference type="EMBL" id="KAF2437706.1"/>
    </source>
</evidence>
<keyword evidence="1" id="KW-0812">Transmembrane</keyword>
<gene>
    <name evidence="2" type="ORF">P171DRAFT_506047</name>
</gene>
<feature type="transmembrane region" description="Helical" evidence="1">
    <location>
        <begin position="65"/>
        <end position="84"/>
    </location>
</feature>
<dbReference type="EMBL" id="MU001515">
    <property type="protein sequence ID" value="KAF2437706.1"/>
    <property type="molecule type" value="Genomic_DNA"/>
</dbReference>
<comment type="caution">
    <text evidence="2">The sequence shown here is derived from an EMBL/GenBank/DDBJ whole genome shotgun (WGS) entry which is preliminary data.</text>
</comment>
<protein>
    <submittedName>
        <fullName evidence="2">Uncharacterized protein</fullName>
    </submittedName>
</protein>
<dbReference type="AlphaFoldDB" id="A0A9P4U5G6"/>
<sequence length="179" mass="20666">MVWPWNIIASEVEFGFWTVEDRLDKLHSATETNLRAIRTLRHILEEHIHYSRNSFEKIKLLVDHAPFLILGVLLLLRTLAVWLFPTLHHLAKHWTTPRPEPQQQVPDPRSYNYLPRSPRPKATYTVEPVLLVPVNFTKGLYDNCKVTIPAKINGKELIAEVDVSRTSKIHSSLLPPRSG</sequence>
<evidence type="ECO:0000256" key="1">
    <source>
        <dbReference type="SAM" id="Phobius"/>
    </source>
</evidence>
<name>A0A9P4U5G6_9PLEO</name>
<proteinExistence type="predicted"/>
<accession>A0A9P4U5G6</accession>
<dbReference type="Proteomes" id="UP000799764">
    <property type="component" value="Unassembled WGS sequence"/>
</dbReference>
<keyword evidence="3" id="KW-1185">Reference proteome</keyword>
<keyword evidence="1" id="KW-0472">Membrane</keyword>
<reference evidence="2" key="1">
    <citation type="journal article" date="2020" name="Stud. Mycol.">
        <title>101 Dothideomycetes genomes: a test case for predicting lifestyles and emergence of pathogens.</title>
        <authorList>
            <person name="Haridas S."/>
            <person name="Albert R."/>
            <person name="Binder M."/>
            <person name="Bloem J."/>
            <person name="Labutti K."/>
            <person name="Salamov A."/>
            <person name="Andreopoulos B."/>
            <person name="Baker S."/>
            <person name="Barry K."/>
            <person name="Bills G."/>
            <person name="Bluhm B."/>
            <person name="Cannon C."/>
            <person name="Castanera R."/>
            <person name="Culley D."/>
            <person name="Daum C."/>
            <person name="Ezra D."/>
            <person name="Gonzalez J."/>
            <person name="Henrissat B."/>
            <person name="Kuo A."/>
            <person name="Liang C."/>
            <person name="Lipzen A."/>
            <person name="Lutzoni F."/>
            <person name="Magnuson J."/>
            <person name="Mondo S."/>
            <person name="Nolan M."/>
            <person name="Ohm R."/>
            <person name="Pangilinan J."/>
            <person name="Park H.-J."/>
            <person name="Ramirez L."/>
            <person name="Alfaro M."/>
            <person name="Sun H."/>
            <person name="Tritt A."/>
            <person name="Yoshinaga Y."/>
            <person name="Zwiers L.-H."/>
            <person name="Turgeon B."/>
            <person name="Goodwin S."/>
            <person name="Spatafora J."/>
            <person name="Crous P."/>
            <person name="Grigoriev I."/>
        </authorList>
    </citation>
    <scope>NUCLEOTIDE SEQUENCE</scope>
    <source>
        <strain evidence="2">CBS 690.94</strain>
    </source>
</reference>
<organism evidence="2 3">
    <name type="scientific">Karstenula rhodostoma CBS 690.94</name>
    <dbReference type="NCBI Taxonomy" id="1392251"/>
    <lineage>
        <taxon>Eukaryota</taxon>
        <taxon>Fungi</taxon>
        <taxon>Dikarya</taxon>
        <taxon>Ascomycota</taxon>
        <taxon>Pezizomycotina</taxon>
        <taxon>Dothideomycetes</taxon>
        <taxon>Pleosporomycetidae</taxon>
        <taxon>Pleosporales</taxon>
        <taxon>Massarineae</taxon>
        <taxon>Didymosphaeriaceae</taxon>
        <taxon>Karstenula</taxon>
    </lineage>
</organism>
<keyword evidence="1" id="KW-1133">Transmembrane helix</keyword>
<evidence type="ECO:0000313" key="3">
    <source>
        <dbReference type="Proteomes" id="UP000799764"/>
    </source>
</evidence>